<dbReference type="InterPro" id="IPR003716">
    <property type="entry name" value="DNA-dir_RNA_pol_omega"/>
</dbReference>
<reference evidence="12 13" key="1">
    <citation type="submission" date="2020-08" db="EMBL/GenBank/DDBJ databases">
        <title>Genomic Encyclopedia of Type Strains, Phase IV (KMG-IV): sequencing the most valuable type-strain genomes for metagenomic binning, comparative biology and taxonomic classification.</title>
        <authorList>
            <person name="Goeker M."/>
        </authorList>
    </citation>
    <scope>NUCLEOTIDE SEQUENCE [LARGE SCALE GENOMIC DNA]</scope>
    <source>
        <strain evidence="12 13">DSM 29781</strain>
    </source>
</reference>
<evidence type="ECO:0000256" key="11">
    <source>
        <dbReference type="HAMAP-Rule" id="MF_00366"/>
    </source>
</evidence>
<keyword evidence="6 11" id="KW-0548">Nucleotidyltransferase</keyword>
<proteinExistence type="inferred from homology"/>
<comment type="subunit">
    <text evidence="11">The RNAP catalytic core consists of 2 alpha, 1 beta, 1 beta' and 1 omega subunit. When a sigma factor is associated with the core the holoenzyme is formed, which can initiate transcription.</text>
</comment>
<organism evidence="12 13">
    <name type="scientific">Quisquiliibacterium transsilvanicum</name>
    <dbReference type="NCBI Taxonomy" id="1549638"/>
    <lineage>
        <taxon>Bacteria</taxon>
        <taxon>Pseudomonadati</taxon>
        <taxon>Pseudomonadota</taxon>
        <taxon>Betaproteobacteria</taxon>
        <taxon>Burkholderiales</taxon>
        <taxon>Burkholderiaceae</taxon>
        <taxon>Quisquiliibacterium</taxon>
    </lineage>
</organism>
<evidence type="ECO:0000256" key="10">
    <source>
        <dbReference type="ARBA" id="ARBA00048552"/>
    </source>
</evidence>
<evidence type="ECO:0000256" key="7">
    <source>
        <dbReference type="ARBA" id="ARBA00023163"/>
    </source>
</evidence>
<dbReference type="NCBIfam" id="TIGR00690">
    <property type="entry name" value="rpoZ"/>
    <property type="match status" value="1"/>
</dbReference>
<dbReference type="InterPro" id="IPR036161">
    <property type="entry name" value="RPB6/omega-like_sf"/>
</dbReference>
<evidence type="ECO:0000256" key="4">
    <source>
        <dbReference type="ARBA" id="ARBA00022478"/>
    </source>
</evidence>
<dbReference type="GO" id="GO:0003899">
    <property type="term" value="F:DNA-directed RNA polymerase activity"/>
    <property type="evidence" value="ECO:0007669"/>
    <property type="project" value="UniProtKB-UniRule"/>
</dbReference>
<evidence type="ECO:0000256" key="3">
    <source>
        <dbReference type="ARBA" id="ARBA00013725"/>
    </source>
</evidence>
<dbReference type="GO" id="GO:0003677">
    <property type="term" value="F:DNA binding"/>
    <property type="evidence" value="ECO:0007669"/>
    <property type="project" value="UniProtKB-UniRule"/>
</dbReference>
<comment type="catalytic activity">
    <reaction evidence="10 11">
        <text>RNA(n) + a ribonucleoside 5'-triphosphate = RNA(n+1) + diphosphate</text>
        <dbReference type="Rhea" id="RHEA:21248"/>
        <dbReference type="Rhea" id="RHEA-COMP:14527"/>
        <dbReference type="Rhea" id="RHEA-COMP:17342"/>
        <dbReference type="ChEBI" id="CHEBI:33019"/>
        <dbReference type="ChEBI" id="CHEBI:61557"/>
        <dbReference type="ChEBI" id="CHEBI:140395"/>
        <dbReference type="EC" id="2.7.7.6"/>
    </reaction>
</comment>
<keyword evidence="5 11" id="KW-0808">Transferase</keyword>
<dbReference type="EC" id="2.7.7.6" evidence="2 11"/>
<evidence type="ECO:0000313" key="13">
    <source>
        <dbReference type="Proteomes" id="UP000532440"/>
    </source>
</evidence>
<dbReference type="RefSeq" id="WP_183963191.1">
    <property type="nucleotide sequence ID" value="NZ_BAABEW010000003.1"/>
</dbReference>
<dbReference type="GO" id="GO:0000428">
    <property type="term" value="C:DNA-directed RNA polymerase complex"/>
    <property type="evidence" value="ECO:0007669"/>
    <property type="project" value="UniProtKB-KW"/>
</dbReference>
<comment type="function">
    <text evidence="11">Promotes RNA polymerase assembly. Latches the N- and C-terminal regions of the beta' subunit thereby facilitating its interaction with the beta and alpha subunits.</text>
</comment>
<dbReference type="Gene3D" id="3.90.940.10">
    <property type="match status" value="1"/>
</dbReference>
<evidence type="ECO:0000256" key="6">
    <source>
        <dbReference type="ARBA" id="ARBA00022695"/>
    </source>
</evidence>
<dbReference type="HAMAP" id="MF_00366">
    <property type="entry name" value="RNApol_bact_RpoZ"/>
    <property type="match status" value="1"/>
</dbReference>
<sequence length="70" mass="8004">MARITVEDCLKQIPNRFELTLAATYRARMLAQGHTPRVETRDNKDKPTVLALREIAAEKVGIEMLRRVPT</sequence>
<dbReference type="AlphaFoldDB" id="A0A7W8HDI9"/>
<dbReference type="GO" id="GO:0006351">
    <property type="term" value="P:DNA-templated transcription"/>
    <property type="evidence" value="ECO:0007669"/>
    <property type="project" value="UniProtKB-UniRule"/>
</dbReference>
<keyword evidence="13" id="KW-1185">Reference proteome</keyword>
<evidence type="ECO:0000256" key="1">
    <source>
        <dbReference type="ARBA" id="ARBA00006711"/>
    </source>
</evidence>
<dbReference type="InterPro" id="IPR006110">
    <property type="entry name" value="Pol_omega/Rpo6/RPB6"/>
</dbReference>
<dbReference type="SUPFAM" id="SSF63562">
    <property type="entry name" value="RPB6/omega subunit-like"/>
    <property type="match status" value="1"/>
</dbReference>
<keyword evidence="4 11" id="KW-0240">DNA-directed RNA polymerase</keyword>
<name>A0A7W8HDI9_9BURK</name>
<keyword evidence="7 11" id="KW-0804">Transcription</keyword>
<comment type="caution">
    <text evidence="12">The sequence shown here is derived from an EMBL/GenBank/DDBJ whole genome shotgun (WGS) entry which is preliminary data.</text>
</comment>
<dbReference type="PANTHER" id="PTHR34476:SF1">
    <property type="entry name" value="DNA-DIRECTED RNA POLYMERASE SUBUNIT OMEGA"/>
    <property type="match status" value="1"/>
</dbReference>
<evidence type="ECO:0000256" key="8">
    <source>
        <dbReference type="ARBA" id="ARBA00029924"/>
    </source>
</evidence>
<accession>A0A7W8HDI9</accession>
<dbReference type="EMBL" id="JACHGB010000001">
    <property type="protein sequence ID" value="MBB5270079.1"/>
    <property type="molecule type" value="Genomic_DNA"/>
</dbReference>
<evidence type="ECO:0000256" key="2">
    <source>
        <dbReference type="ARBA" id="ARBA00012418"/>
    </source>
</evidence>
<comment type="similarity">
    <text evidence="1 11">Belongs to the RNA polymerase subunit omega family.</text>
</comment>
<evidence type="ECO:0000313" key="12">
    <source>
        <dbReference type="EMBL" id="MBB5270079.1"/>
    </source>
</evidence>
<evidence type="ECO:0000256" key="5">
    <source>
        <dbReference type="ARBA" id="ARBA00022679"/>
    </source>
</evidence>
<dbReference type="Pfam" id="PF01192">
    <property type="entry name" value="RNA_pol_Rpb6"/>
    <property type="match status" value="1"/>
</dbReference>
<evidence type="ECO:0000256" key="9">
    <source>
        <dbReference type="ARBA" id="ARBA00030998"/>
    </source>
</evidence>
<dbReference type="Proteomes" id="UP000532440">
    <property type="component" value="Unassembled WGS sequence"/>
</dbReference>
<dbReference type="SMART" id="SM01409">
    <property type="entry name" value="RNA_pol_Rpb6"/>
    <property type="match status" value="1"/>
</dbReference>
<dbReference type="PANTHER" id="PTHR34476">
    <property type="entry name" value="DNA-DIRECTED RNA POLYMERASE SUBUNIT OMEGA"/>
    <property type="match status" value="1"/>
</dbReference>
<protein>
    <recommendedName>
        <fullName evidence="3 11">DNA-directed RNA polymerase subunit omega</fullName>
        <shortName evidence="11">RNAP omega subunit</shortName>
        <ecNumber evidence="2 11">2.7.7.6</ecNumber>
    </recommendedName>
    <alternativeName>
        <fullName evidence="9 11">RNA polymerase omega subunit</fullName>
    </alternativeName>
    <alternativeName>
        <fullName evidence="8 11">Transcriptase subunit omega</fullName>
    </alternativeName>
</protein>
<gene>
    <name evidence="11" type="primary">rpoZ</name>
    <name evidence="12" type="ORF">HNQ70_000063</name>
</gene>